<feature type="transmembrane region" description="Helical" evidence="2">
    <location>
        <begin position="377"/>
        <end position="404"/>
    </location>
</feature>
<keyword evidence="2" id="KW-0812">Transmembrane</keyword>
<evidence type="ECO:0000256" key="2">
    <source>
        <dbReference type="SAM" id="Phobius"/>
    </source>
</evidence>
<feature type="compositionally biased region" description="Low complexity" evidence="1">
    <location>
        <begin position="1"/>
        <end position="15"/>
    </location>
</feature>
<feature type="transmembrane region" description="Helical" evidence="2">
    <location>
        <begin position="314"/>
        <end position="333"/>
    </location>
</feature>
<feature type="region of interest" description="Disordered" evidence="1">
    <location>
        <begin position="171"/>
        <end position="197"/>
    </location>
</feature>
<accession>A0A7S4S9X3</accession>
<feature type="transmembrane region" description="Helical" evidence="2">
    <location>
        <begin position="242"/>
        <end position="269"/>
    </location>
</feature>
<feature type="compositionally biased region" description="Basic and acidic residues" evidence="1">
    <location>
        <begin position="171"/>
        <end position="181"/>
    </location>
</feature>
<name>A0A7S4S9X3_9DINO</name>
<dbReference type="EMBL" id="HBNR01066849">
    <property type="protein sequence ID" value="CAE4639261.1"/>
    <property type="molecule type" value="Transcribed_RNA"/>
</dbReference>
<evidence type="ECO:0000256" key="1">
    <source>
        <dbReference type="SAM" id="MobiDB-lite"/>
    </source>
</evidence>
<dbReference type="AlphaFoldDB" id="A0A7S4S9X3"/>
<keyword evidence="2" id="KW-0472">Membrane</keyword>
<sequence length="530" mass="58048">MAQGGAAPAPPLLAGDRTPPRSCCAGGARPALRSMRLSRRVRAIALLIAPGLVLLARLGDDAEAGSDCADDIRPVELVQLALNLTEHVADGLAPPAVGHVPLAAQGQLRPGRRRSLVSLQTVMSKVTSKGVPSLSSKDRGAVSALILLVCVVILMVVTSCLLAISGDEAETPRSGRKERDASSSGRTDVTSLEEGDREPERCINMDLNADIYSTVLQGFLRDGVAILSGKSRRGSSMAIHRFRMISVLVLLFANYIFQFGVLVFSYSFVVRPAIANVQSIYRDFHAICFTPDGMLDKAKCSTEFKGMNDLCGLVFTYNWFMLLVLVIWSMAMVREFRSTERMCRVLFNIESTTHIDNVVEYSRGVEHVTHLTAQLRLAIFLVVMLPKLLITVSLGCLGTVWLAATADVSEVILNAVALEFIIQIDELLFDAVVPSNAREELSRFKLTLNESHSPGTFVVDAKMEYLASLFYLVILVGVPPIYMTLGQRLPFVNVYPGFRRAEVVEVCDPYLQSSRPRSCIWGTVCFPYGR</sequence>
<organism evidence="3">
    <name type="scientific">Alexandrium monilatum</name>
    <dbReference type="NCBI Taxonomy" id="311494"/>
    <lineage>
        <taxon>Eukaryota</taxon>
        <taxon>Sar</taxon>
        <taxon>Alveolata</taxon>
        <taxon>Dinophyceae</taxon>
        <taxon>Gonyaulacales</taxon>
        <taxon>Pyrocystaceae</taxon>
        <taxon>Alexandrium</taxon>
    </lineage>
</organism>
<proteinExistence type="predicted"/>
<reference evidence="3" key="1">
    <citation type="submission" date="2021-01" db="EMBL/GenBank/DDBJ databases">
        <authorList>
            <person name="Corre E."/>
            <person name="Pelletier E."/>
            <person name="Niang G."/>
            <person name="Scheremetjew M."/>
            <person name="Finn R."/>
            <person name="Kale V."/>
            <person name="Holt S."/>
            <person name="Cochrane G."/>
            <person name="Meng A."/>
            <person name="Brown T."/>
            <person name="Cohen L."/>
        </authorList>
    </citation>
    <scope>NUCLEOTIDE SEQUENCE</scope>
    <source>
        <strain evidence="3">CCMP3105</strain>
    </source>
</reference>
<protein>
    <submittedName>
        <fullName evidence="3">Uncharacterized protein</fullName>
    </submittedName>
</protein>
<keyword evidence="2" id="KW-1133">Transmembrane helix</keyword>
<feature type="transmembrane region" description="Helical" evidence="2">
    <location>
        <begin position="141"/>
        <end position="164"/>
    </location>
</feature>
<feature type="transmembrane region" description="Helical" evidence="2">
    <location>
        <begin position="465"/>
        <end position="485"/>
    </location>
</feature>
<gene>
    <name evidence="3" type="ORF">AMON00008_LOCUS47226</name>
</gene>
<feature type="region of interest" description="Disordered" evidence="1">
    <location>
        <begin position="1"/>
        <end position="20"/>
    </location>
</feature>
<evidence type="ECO:0000313" key="3">
    <source>
        <dbReference type="EMBL" id="CAE4639261.1"/>
    </source>
</evidence>